<dbReference type="Pfam" id="PF07715">
    <property type="entry name" value="Plug"/>
    <property type="match status" value="1"/>
</dbReference>
<comment type="subcellular location">
    <subcellularLocation>
        <location evidence="1 11">Cell outer membrane</location>
        <topology evidence="1 11">Multi-pass membrane protein</topology>
    </subcellularLocation>
</comment>
<dbReference type="PANTHER" id="PTHR32552:SF81">
    <property type="entry name" value="TONB-DEPENDENT OUTER MEMBRANE RECEPTOR"/>
    <property type="match status" value="1"/>
</dbReference>
<dbReference type="InterPro" id="IPR036942">
    <property type="entry name" value="Beta-barrel_TonB_sf"/>
</dbReference>
<keyword evidence="15" id="KW-0675">Receptor</keyword>
<keyword evidence="16" id="KW-1185">Reference proteome</keyword>
<evidence type="ECO:0000256" key="1">
    <source>
        <dbReference type="ARBA" id="ARBA00004571"/>
    </source>
</evidence>
<evidence type="ECO:0000256" key="3">
    <source>
        <dbReference type="ARBA" id="ARBA00022452"/>
    </source>
</evidence>
<comment type="caution">
    <text evidence="15">The sequence shown here is derived from an EMBL/GenBank/DDBJ whole genome shotgun (WGS) entry which is preliminary data.</text>
</comment>
<evidence type="ECO:0000256" key="5">
    <source>
        <dbReference type="ARBA" id="ARBA00022692"/>
    </source>
</evidence>
<evidence type="ECO:0000259" key="13">
    <source>
        <dbReference type="Pfam" id="PF00593"/>
    </source>
</evidence>
<evidence type="ECO:0000256" key="12">
    <source>
        <dbReference type="RuleBase" id="RU003357"/>
    </source>
</evidence>
<dbReference type="InterPro" id="IPR039426">
    <property type="entry name" value="TonB-dep_rcpt-like"/>
</dbReference>
<protein>
    <submittedName>
        <fullName evidence="15">Outer membrane receptor protein involved in Fe transport</fullName>
    </submittedName>
</protein>
<gene>
    <name evidence="15" type="ORF">HNQ57_003439</name>
</gene>
<keyword evidence="4" id="KW-0410">Iron transport</keyword>
<feature type="domain" description="TonB-dependent receptor plug" evidence="14">
    <location>
        <begin position="53"/>
        <end position="160"/>
    </location>
</feature>
<dbReference type="RefSeq" id="WP_184464985.1">
    <property type="nucleotide sequence ID" value="NZ_JACHHW010000014.1"/>
</dbReference>
<dbReference type="PROSITE" id="PS52016">
    <property type="entry name" value="TONB_DEPENDENT_REC_3"/>
    <property type="match status" value="1"/>
</dbReference>
<keyword evidence="3 11" id="KW-1134">Transmembrane beta strand</keyword>
<dbReference type="Pfam" id="PF00593">
    <property type="entry name" value="TonB_dep_Rec_b-barrel"/>
    <property type="match status" value="1"/>
</dbReference>
<name>A0A840R8D2_9GAMM</name>
<evidence type="ECO:0000256" key="10">
    <source>
        <dbReference type="ARBA" id="ARBA00023237"/>
    </source>
</evidence>
<dbReference type="EMBL" id="JACHHW010000014">
    <property type="protein sequence ID" value="MBB5189137.1"/>
    <property type="molecule type" value="Genomic_DNA"/>
</dbReference>
<evidence type="ECO:0000259" key="14">
    <source>
        <dbReference type="Pfam" id="PF07715"/>
    </source>
</evidence>
<dbReference type="GO" id="GO:0006826">
    <property type="term" value="P:iron ion transport"/>
    <property type="evidence" value="ECO:0007669"/>
    <property type="project" value="UniProtKB-KW"/>
</dbReference>
<organism evidence="15 16">
    <name type="scientific">Zhongshania antarctica</name>
    <dbReference type="NCBI Taxonomy" id="641702"/>
    <lineage>
        <taxon>Bacteria</taxon>
        <taxon>Pseudomonadati</taxon>
        <taxon>Pseudomonadota</taxon>
        <taxon>Gammaproteobacteria</taxon>
        <taxon>Cellvibrionales</taxon>
        <taxon>Spongiibacteraceae</taxon>
        <taxon>Zhongshania</taxon>
    </lineage>
</organism>
<evidence type="ECO:0000256" key="6">
    <source>
        <dbReference type="ARBA" id="ARBA00023004"/>
    </source>
</evidence>
<evidence type="ECO:0000313" key="16">
    <source>
        <dbReference type="Proteomes" id="UP000536640"/>
    </source>
</evidence>
<keyword evidence="2 11" id="KW-0813">Transport</keyword>
<dbReference type="SUPFAM" id="SSF56935">
    <property type="entry name" value="Porins"/>
    <property type="match status" value="1"/>
</dbReference>
<evidence type="ECO:0000256" key="11">
    <source>
        <dbReference type="PROSITE-ProRule" id="PRU01360"/>
    </source>
</evidence>
<comment type="similarity">
    <text evidence="11 12">Belongs to the TonB-dependent receptor family.</text>
</comment>
<proteinExistence type="inferred from homology"/>
<evidence type="ECO:0000256" key="7">
    <source>
        <dbReference type="ARBA" id="ARBA00023065"/>
    </source>
</evidence>
<dbReference type="Proteomes" id="UP000536640">
    <property type="component" value="Unassembled WGS sequence"/>
</dbReference>
<keyword evidence="5 11" id="KW-0812">Transmembrane</keyword>
<evidence type="ECO:0000256" key="9">
    <source>
        <dbReference type="ARBA" id="ARBA00023136"/>
    </source>
</evidence>
<dbReference type="AlphaFoldDB" id="A0A840R8D2"/>
<evidence type="ECO:0000256" key="2">
    <source>
        <dbReference type="ARBA" id="ARBA00022448"/>
    </source>
</evidence>
<dbReference type="GO" id="GO:0009279">
    <property type="term" value="C:cell outer membrane"/>
    <property type="evidence" value="ECO:0007669"/>
    <property type="project" value="UniProtKB-SubCell"/>
</dbReference>
<feature type="domain" description="TonB-dependent receptor-like beta-barrel" evidence="13">
    <location>
        <begin position="312"/>
        <end position="806"/>
    </location>
</feature>
<evidence type="ECO:0000313" key="15">
    <source>
        <dbReference type="EMBL" id="MBB5189137.1"/>
    </source>
</evidence>
<sequence>MLLRLQTWGLGMSVLSPLLLGSGFLHAESSTTPRAKAVLEEVVVTARRREESLQETPLAVTALGSDYLDAMGVSSIADVETLSPSLQFSQTNFKAPAIFIRGIGQRSGNPVLDPGVGIYLNGVYVPRSDAQLLDAVDVANIQVLRGPQGTLFGKNNIGGALLVDSKRPHIDALEVSGRITVGSYGRKDAKLNANVPWAGDAISTRFALSSKRSDGYIDNVASDHNLFDEDRVAVSQRTIWDVNDSFEVDFFSFLSRIDERGTPYNCQFQNSGAILTQGVYRGDGGENLQAACDASTALADQFAVNQNDDDAVYAIDNQMHALTLRLPVRGFDMESITSYAFQNNIRISGDSDGTAVRSVSVGPNAGNIVFQGGGMTAPDAERNQFTQELKFNGSLLDDTVNLTFGVFYAREELSNTLDGTDVGDNGLVGIPGSAAVDLPVPVPPDLLLPVQANTASLADYENETKAIFAQASWDVYDWLQMTLGLRYTEEDRRSVHTMVVPDYDEYANRLNAQIGSNLAIISPVVHVMDGIYSPVSRDQYFAYQAPEVPLVFLPSIAGSTRFSEFTPLLTANMIAPDELVSSLNVDSLIAYVTISDGFKSGGLDVRSTQTGSNIQQFEPEQVRNTEIGVKIDALDQRLRFNVAAYQLDYTDLQVALYERGNTNTEVVQFTGNAGKAVVDGFEVELTALLGSWTINANAGYTDGDFIEYNLGTNTADGFAIVDRSDEAFPQVPQNVRGMVVQYDIQTEFGLFVPSLQYYYSDEIFIGTDYLSGDYDSSFIDQYETFNGRLMWEASERLNVSAYINNLKDTPYFVGGIAVTSVIGVANRVPGAPRHFGLEVSYQFQ</sequence>
<keyword evidence="9 11" id="KW-0472">Membrane</keyword>
<evidence type="ECO:0000256" key="4">
    <source>
        <dbReference type="ARBA" id="ARBA00022496"/>
    </source>
</evidence>
<keyword evidence="8 12" id="KW-0798">TonB box</keyword>
<evidence type="ECO:0000256" key="8">
    <source>
        <dbReference type="ARBA" id="ARBA00023077"/>
    </source>
</evidence>
<dbReference type="PANTHER" id="PTHR32552">
    <property type="entry name" value="FERRICHROME IRON RECEPTOR-RELATED"/>
    <property type="match status" value="1"/>
</dbReference>
<keyword evidence="10 11" id="KW-0998">Cell outer membrane</keyword>
<dbReference type="Gene3D" id="2.40.170.20">
    <property type="entry name" value="TonB-dependent receptor, beta-barrel domain"/>
    <property type="match status" value="1"/>
</dbReference>
<dbReference type="InterPro" id="IPR012910">
    <property type="entry name" value="Plug_dom"/>
</dbReference>
<dbReference type="InterPro" id="IPR000531">
    <property type="entry name" value="Beta-barrel_TonB"/>
</dbReference>
<keyword evidence="6" id="KW-0408">Iron</keyword>
<keyword evidence="7" id="KW-0406">Ion transport</keyword>
<reference evidence="15 16" key="1">
    <citation type="submission" date="2020-08" db="EMBL/GenBank/DDBJ databases">
        <title>Genomic Encyclopedia of Type Strains, Phase IV (KMG-IV): sequencing the most valuable type-strain genomes for metagenomic binning, comparative biology and taxonomic classification.</title>
        <authorList>
            <person name="Goeker M."/>
        </authorList>
    </citation>
    <scope>NUCLEOTIDE SEQUENCE [LARGE SCALE GENOMIC DNA]</scope>
    <source>
        <strain evidence="15 16">DSM 25701</strain>
    </source>
</reference>
<accession>A0A840R8D2</accession>